<evidence type="ECO:0000313" key="2">
    <source>
        <dbReference type="EMBL" id="MDG3004567.1"/>
    </source>
</evidence>
<feature type="region of interest" description="Disordered" evidence="1">
    <location>
        <begin position="23"/>
        <end position="42"/>
    </location>
</feature>
<name>A0ABT6FAE7_9BACT</name>
<evidence type="ECO:0000256" key="1">
    <source>
        <dbReference type="SAM" id="MobiDB-lite"/>
    </source>
</evidence>
<keyword evidence="3" id="KW-1185">Reference proteome</keyword>
<dbReference type="Proteomes" id="UP001216907">
    <property type="component" value="Unassembled WGS sequence"/>
</dbReference>
<proteinExistence type="predicted"/>
<dbReference type="EMBL" id="JARRAG010000002">
    <property type="protein sequence ID" value="MDG3004567.1"/>
    <property type="molecule type" value="Genomic_DNA"/>
</dbReference>
<comment type="caution">
    <text evidence="2">The sequence shown here is derived from an EMBL/GenBank/DDBJ whole genome shotgun (WGS) entry which is preliminary data.</text>
</comment>
<evidence type="ECO:0000313" key="3">
    <source>
        <dbReference type="Proteomes" id="UP001216907"/>
    </source>
</evidence>
<reference evidence="2 3" key="1">
    <citation type="submission" date="2023-03" db="EMBL/GenBank/DDBJ databases">
        <title>Paludisphaera mucosa sp. nov. a novel planctomycete from northern fen.</title>
        <authorList>
            <person name="Ivanova A."/>
        </authorList>
    </citation>
    <scope>NUCLEOTIDE SEQUENCE [LARGE SCALE GENOMIC DNA]</scope>
    <source>
        <strain evidence="2 3">Pla2</strain>
    </source>
</reference>
<protein>
    <submittedName>
        <fullName evidence="2">Uncharacterized protein</fullName>
    </submittedName>
</protein>
<gene>
    <name evidence="2" type="ORF">PZE19_12340</name>
</gene>
<accession>A0ABT6FAE7</accession>
<organism evidence="2 3">
    <name type="scientific">Paludisphaera mucosa</name>
    <dbReference type="NCBI Taxonomy" id="3030827"/>
    <lineage>
        <taxon>Bacteria</taxon>
        <taxon>Pseudomonadati</taxon>
        <taxon>Planctomycetota</taxon>
        <taxon>Planctomycetia</taxon>
        <taxon>Isosphaerales</taxon>
        <taxon>Isosphaeraceae</taxon>
        <taxon>Paludisphaera</taxon>
    </lineage>
</organism>
<sequence length="42" mass="4149">MSLADLTDGSSNTAAASEQLLGLAGSCSQTTPSPPSQTDLPQ</sequence>